<dbReference type="CTD" id="9939709"/>
<dbReference type="AlphaFoldDB" id="A0A1I7VFD2"/>
<dbReference type="WBParaSite" id="EN70_1942">
    <property type="protein sequence ID" value="EN70_1942"/>
    <property type="gene ID" value="EN70_1942"/>
</dbReference>
<feature type="compositionally biased region" description="Polar residues" evidence="1">
    <location>
        <begin position="390"/>
        <end position="404"/>
    </location>
</feature>
<evidence type="ECO:0000313" key="3">
    <source>
        <dbReference type="EMBL" id="EFO26161.2"/>
    </source>
</evidence>
<dbReference type="OrthoDB" id="5832999at2759"/>
<feature type="region of interest" description="Disordered" evidence="1">
    <location>
        <begin position="174"/>
        <end position="198"/>
    </location>
</feature>
<reference evidence="3 4" key="1">
    <citation type="submission" date="2012-04" db="EMBL/GenBank/DDBJ databases">
        <title>The Genome Sequence of Loa loa.</title>
        <authorList>
            <consortium name="The Broad Institute Genome Sequencing Platform"/>
            <consortium name="Broad Institute Genome Sequencing Center for Infectious Disease"/>
            <person name="Nutman T.B."/>
            <person name="Fink D.L."/>
            <person name="Russ C."/>
            <person name="Young S."/>
            <person name="Zeng Q."/>
            <person name="Gargeya S."/>
            <person name="Alvarado L."/>
            <person name="Berlin A."/>
            <person name="Chapman S.B."/>
            <person name="Chen Z."/>
            <person name="Freedman E."/>
            <person name="Gellesch M."/>
            <person name="Goldberg J."/>
            <person name="Griggs A."/>
            <person name="Gujja S."/>
            <person name="Heilman E.R."/>
            <person name="Heiman D."/>
            <person name="Howarth C."/>
            <person name="Mehta T."/>
            <person name="Neiman D."/>
            <person name="Pearson M."/>
            <person name="Roberts A."/>
            <person name="Saif S."/>
            <person name="Shea T."/>
            <person name="Shenoy N."/>
            <person name="Sisk P."/>
            <person name="Stolte C."/>
            <person name="Sykes S."/>
            <person name="White J."/>
            <person name="Yandava C."/>
            <person name="Haas B."/>
            <person name="Henn M.R."/>
            <person name="Nusbaum C."/>
            <person name="Birren B."/>
        </authorList>
    </citation>
    <scope>NUCLEOTIDE SEQUENCE [LARGE SCALE GENOMIC DNA]</scope>
</reference>
<dbReference type="RefSeq" id="XP_020303627.1">
    <property type="nucleotide sequence ID" value="XM_020445972.1"/>
</dbReference>
<protein>
    <submittedName>
        <fullName evidence="5">CCHC-type domain-containing protein</fullName>
    </submittedName>
</protein>
<dbReference type="Proteomes" id="UP000095285">
    <property type="component" value="Unassembled WGS sequence"/>
</dbReference>
<accession>A0A1S0U8T8</accession>
<dbReference type="GeneID" id="9939709"/>
<organism evidence="4 5">
    <name type="scientific">Loa loa</name>
    <name type="common">Eye worm</name>
    <name type="synonym">Filaria loa</name>
    <dbReference type="NCBI Taxonomy" id="7209"/>
    <lineage>
        <taxon>Eukaryota</taxon>
        <taxon>Metazoa</taxon>
        <taxon>Ecdysozoa</taxon>
        <taxon>Nematoda</taxon>
        <taxon>Chromadorea</taxon>
        <taxon>Rhabditida</taxon>
        <taxon>Spirurina</taxon>
        <taxon>Spiruromorpha</taxon>
        <taxon>Filarioidea</taxon>
        <taxon>Onchocercidae</taxon>
        <taxon>Loa</taxon>
    </lineage>
</organism>
<evidence type="ECO:0000313" key="4">
    <source>
        <dbReference type="Proteomes" id="UP000095285"/>
    </source>
</evidence>
<name>A0A1I7VFD2_LOALO</name>
<accession>A0A1I7VFD2</accession>
<feature type="region of interest" description="Disordered" evidence="1">
    <location>
        <begin position="384"/>
        <end position="412"/>
    </location>
</feature>
<evidence type="ECO:0000259" key="2">
    <source>
        <dbReference type="Pfam" id="PF23674"/>
    </source>
</evidence>
<gene>
    <name evidence="3 5" type="ORF">LOAG_02319</name>
</gene>
<dbReference type="EMBL" id="JH712364">
    <property type="protein sequence ID" value="EFO26161.2"/>
    <property type="molecule type" value="Genomic_DNA"/>
</dbReference>
<dbReference type="OMA" id="WQDDEHE"/>
<dbReference type="KEGG" id="loa:LOAG_02319"/>
<reference evidence="5" key="2">
    <citation type="submission" date="2016-11" db="UniProtKB">
        <authorList>
            <consortium name="WormBaseParasite"/>
        </authorList>
    </citation>
    <scope>IDENTIFICATION</scope>
</reference>
<evidence type="ECO:0000313" key="5">
    <source>
        <dbReference type="WBParaSite" id="EN70_1942"/>
    </source>
</evidence>
<feature type="domain" description="RYYR-CCHC" evidence="2">
    <location>
        <begin position="211"/>
        <end position="288"/>
    </location>
</feature>
<feature type="compositionally biased region" description="Polar residues" evidence="1">
    <location>
        <begin position="457"/>
        <end position="467"/>
    </location>
</feature>
<dbReference type="InterPro" id="IPR057001">
    <property type="entry name" value="RYYR-CCHC"/>
</dbReference>
<feature type="region of interest" description="Disordered" evidence="1">
    <location>
        <begin position="457"/>
        <end position="510"/>
    </location>
</feature>
<dbReference type="Pfam" id="PF23674">
    <property type="entry name" value="RYYR-CCHC"/>
    <property type="match status" value="1"/>
</dbReference>
<evidence type="ECO:0000256" key="1">
    <source>
        <dbReference type="SAM" id="MobiDB-lite"/>
    </source>
</evidence>
<feature type="compositionally biased region" description="Polar residues" evidence="1">
    <location>
        <begin position="495"/>
        <end position="510"/>
    </location>
</feature>
<keyword evidence="4" id="KW-1185">Reference proteome</keyword>
<proteinExistence type="predicted"/>
<sequence>MEMKTTHPVQGVNVDNVQHAVPQTVQRMVTDSIQQENTDSTQQRITACLTTNNARQVFGTKTTTTATVPEGQAICSKSTEASISNRTNGQVLNFQDFQEPAITWQDDEHEYETQMNLLNEEWKRPEVNEVMRKLLKNELSFAEAADRISIILRREVTVASVQNRALHCSEFSQLRQANNQKEHEGERENGENTAGKHPVVAKEFGPGLYEVIRNLRGNLNSIAIKERQSNCVRIYRRSTTRHYYSYYRCSTCDYLSRREVQDGHPSPIIKMVHDNIVGEPFPSHHPDCKPIPLSQLRAMQIDRENRQEVIDEMLTPFEAWSRGHLRALLEEARKASQLARQRPHWKKVKCTSRNENESHPYARPCGETLVSYEEKIRKRLNEQLKRPDSRASSVASERFNAQTPTDDEWSFARRKQDGRTFITDESQSLISDLTEVPDADGLLSEERVHIEQSRISVEGTSESNKTGKVSFASRDSGEPVNDFDSMNQAVCGGQIPTNETGTEPGDTSVSTGISKVCSGGDHSNHVAVLTDDTGRDIIRQTNRKLFVIDDEHLLKLFRRCPDCGEQLKTLVLSSRKAVPMVKYKCQCQGSCDEKVWYGHEPK</sequence>
<feature type="compositionally biased region" description="Basic and acidic residues" evidence="1">
    <location>
        <begin position="180"/>
        <end position="190"/>
    </location>
</feature>